<dbReference type="FunFam" id="1.10.10.10:FF:000099">
    <property type="entry name" value="Two-component system response regulator TorR"/>
    <property type="match status" value="1"/>
</dbReference>
<organism evidence="12 13">
    <name type="scientific">Pseudomonas syringae</name>
    <dbReference type="NCBI Taxonomy" id="317"/>
    <lineage>
        <taxon>Bacteria</taxon>
        <taxon>Pseudomonadati</taxon>
        <taxon>Pseudomonadota</taxon>
        <taxon>Gammaproteobacteria</taxon>
        <taxon>Pseudomonadales</taxon>
        <taxon>Pseudomonadaceae</taxon>
        <taxon>Pseudomonas</taxon>
    </lineage>
</organism>
<evidence type="ECO:0000256" key="7">
    <source>
        <dbReference type="ARBA" id="ARBA00023163"/>
    </source>
</evidence>
<dbReference type="Gene3D" id="6.10.250.690">
    <property type="match status" value="1"/>
</dbReference>
<dbReference type="InterPro" id="IPR001789">
    <property type="entry name" value="Sig_transdc_resp-reg_receiver"/>
</dbReference>
<dbReference type="PANTHER" id="PTHR48111">
    <property type="entry name" value="REGULATOR OF RPOS"/>
    <property type="match status" value="1"/>
</dbReference>
<dbReference type="GO" id="GO:0032993">
    <property type="term" value="C:protein-DNA complex"/>
    <property type="evidence" value="ECO:0007669"/>
    <property type="project" value="TreeGrafter"/>
</dbReference>
<comment type="caution">
    <text evidence="8">Lacks conserved residue(s) required for the propagation of feature annotation.</text>
</comment>
<sequence>MENPGLVKTLLVEDDQRLAKLITKFLARHGFAVQVVRRGDQALAAIAELKPQIVVLELLLPDQNGLHLCRRIRDGFDIPIIILTAKGDDRDQVLGLESGADDYVVKPVKPSVFLARLRALLRRHIPTKQPTALDILEFGQLSIDRSGRVVSLADQRIDLTTMEFELLSLLASAAGTLFSRDEILNRIRGIPFDGINRSVDVHISKLRGKLNDNPRNPELIKTIWGRGYLFNPFAWEA</sequence>
<keyword evidence="5" id="KW-0805">Transcription regulation</keyword>
<dbReference type="CDD" id="cd00383">
    <property type="entry name" value="trans_reg_C"/>
    <property type="match status" value="1"/>
</dbReference>
<gene>
    <name evidence="12" type="ORF">CT157_14465</name>
</gene>
<feature type="domain" description="OmpR/PhoB-type" evidence="11">
    <location>
        <begin position="133"/>
        <end position="232"/>
    </location>
</feature>
<evidence type="ECO:0000256" key="5">
    <source>
        <dbReference type="ARBA" id="ARBA00023015"/>
    </source>
</evidence>
<proteinExistence type="predicted"/>
<evidence type="ECO:0000256" key="3">
    <source>
        <dbReference type="ARBA" id="ARBA00022553"/>
    </source>
</evidence>
<comment type="subcellular location">
    <subcellularLocation>
        <location evidence="1">Cytoplasm</location>
    </subcellularLocation>
</comment>
<dbReference type="EMBL" id="CP024646">
    <property type="protein sequence ID" value="AZV27161.1"/>
    <property type="molecule type" value="Genomic_DNA"/>
</dbReference>
<evidence type="ECO:0000259" key="11">
    <source>
        <dbReference type="PROSITE" id="PS51755"/>
    </source>
</evidence>
<protein>
    <submittedName>
        <fullName evidence="12">DNA-binding response regulator</fullName>
    </submittedName>
</protein>
<keyword evidence="2" id="KW-0963">Cytoplasm</keyword>
<evidence type="ECO:0000256" key="8">
    <source>
        <dbReference type="PROSITE-ProRule" id="PRU00169"/>
    </source>
</evidence>
<evidence type="ECO:0000256" key="2">
    <source>
        <dbReference type="ARBA" id="ARBA00022490"/>
    </source>
</evidence>
<dbReference type="InterPro" id="IPR011006">
    <property type="entry name" value="CheY-like_superfamily"/>
</dbReference>
<keyword evidence="3" id="KW-0597">Phosphoprotein</keyword>
<keyword evidence="7" id="KW-0804">Transcription</keyword>
<dbReference type="PROSITE" id="PS50110">
    <property type="entry name" value="RESPONSE_REGULATORY"/>
    <property type="match status" value="1"/>
</dbReference>
<dbReference type="InterPro" id="IPR001867">
    <property type="entry name" value="OmpR/PhoB-type_DNA-bd"/>
</dbReference>
<evidence type="ECO:0000256" key="6">
    <source>
        <dbReference type="ARBA" id="ARBA00023125"/>
    </source>
</evidence>
<evidence type="ECO:0000313" key="13">
    <source>
        <dbReference type="Proteomes" id="UP000282760"/>
    </source>
</evidence>
<dbReference type="GO" id="GO:0006355">
    <property type="term" value="P:regulation of DNA-templated transcription"/>
    <property type="evidence" value="ECO:0007669"/>
    <property type="project" value="InterPro"/>
</dbReference>
<dbReference type="Pfam" id="PF00072">
    <property type="entry name" value="Response_reg"/>
    <property type="match status" value="1"/>
</dbReference>
<dbReference type="InterPro" id="IPR036388">
    <property type="entry name" value="WH-like_DNA-bd_sf"/>
</dbReference>
<dbReference type="Gene3D" id="1.10.10.10">
    <property type="entry name" value="Winged helix-like DNA-binding domain superfamily/Winged helix DNA-binding domain"/>
    <property type="match status" value="1"/>
</dbReference>
<dbReference type="Proteomes" id="UP000282760">
    <property type="component" value="Chromosome"/>
</dbReference>
<dbReference type="AlphaFoldDB" id="A0A3T0JUL6"/>
<dbReference type="GO" id="GO:0005829">
    <property type="term" value="C:cytosol"/>
    <property type="evidence" value="ECO:0007669"/>
    <property type="project" value="TreeGrafter"/>
</dbReference>
<dbReference type="PANTHER" id="PTHR48111:SF47">
    <property type="entry name" value="TRANSCRIPTIONAL REGULATORY PROTEIN RSTA"/>
    <property type="match status" value="1"/>
</dbReference>
<dbReference type="PROSITE" id="PS51755">
    <property type="entry name" value="OMPR_PHOB"/>
    <property type="match status" value="1"/>
</dbReference>
<name>A0A3T0JUL6_PSESX</name>
<keyword evidence="4" id="KW-0902">Two-component regulatory system</keyword>
<dbReference type="SUPFAM" id="SSF52172">
    <property type="entry name" value="CheY-like"/>
    <property type="match status" value="1"/>
</dbReference>
<dbReference type="SMART" id="SM00862">
    <property type="entry name" value="Trans_reg_C"/>
    <property type="match status" value="1"/>
</dbReference>
<reference evidence="12 13" key="1">
    <citation type="submission" date="2017-11" db="EMBL/GenBank/DDBJ databases">
        <title>Effect of PGPRs.</title>
        <authorList>
            <person name="Oliva R."/>
            <person name="Nong J."/>
            <person name="Roman V."/>
        </authorList>
    </citation>
    <scope>NUCLEOTIDE SEQUENCE [LARGE SCALE GENOMIC DNA]</scope>
    <source>
        <strain evidence="12">Inb918</strain>
    </source>
</reference>
<dbReference type="GO" id="GO:0000976">
    <property type="term" value="F:transcription cis-regulatory region binding"/>
    <property type="evidence" value="ECO:0007669"/>
    <property type="project" value="TreeGrafter"/>
</dbReference>
<dbReference type="Pfam" id="PF00486">
    <property type="entry name" value="Trans_reg_C"/>
    <property type="match status" value="1"/>
</dbReference>
<evidence type="ECO:0000256" key="9">
    <source>
        <dbReference type="PROSITE-ProRule" id="PRU01091"/>
    </source>
</evidence>
<evidence type="ECO:0000259" key="10">
    <source>
        <dbReference type="PROSITE" id="PS50110"/>
    </source>
</evidence>
<keyword evidence="6 9" id="KW-0238">DNA-binding</keyword>
<dbReference type="Gene3D" id="3.40.50.2300">
    <property type="match status" value="1"/>
</dbReference>
<accession>A0A3T0JUL6</accession>
<dbReference type="GO" id="GO:0000156">
    <property type="term" value="F:phosphorelay response regulator activity"/>
    <property type="evidence" value="ECO:0007669"/>
    <property type="project" value="TreeGrafter"/>
</dbReference>
<dbReference type="SMART" id="SM00448">
    <property type="entry name" value="REC"/>
    <property type="match status" value="1"/>
</dbReference>
<feature type="domain" description="Response regulatory" evidence="10">
    <location>
        <begin position="8"/>
        <end position="121"/>
    </location>
</feature>
<evidence type="ECO:0000313" key="12">
    <source>
        <dbReference type="EMBL" id="AZV27161.1"/>
    </source>
</evidence>
<dbReference type="InterPro" id="IPR039420">
    <property type="entry name" value="WalR-like"/>
</dbReference>
<evidence type="ECO:0000256" key="4">
    <source>
        <dbReference type="ARBA" id="ARBA00023012"/>
    </source>
</evidence>
<feature type="DNA-binding region" description="OmpR/PhoB-type" evidence="9">
    <location>
        <begin position="133"/>
        <end position="232"/>
    </location>
</feature>
<evidence type="ECO:0000256" key="1">
    <source>
        <dbReference type="ARBA" id="ARBA00004496"/>
    </source>
</evidence>